<name>A0AAV0Y343_9HEMI</name>
<feature type="domain" description="DDE-1" evidence="1">
    <location>
        <begin position="220"/>
        <end position="352"/>
    </location>
</feature>
<dbReference type="PANTHER" id="PTHR19303:SF71">
    <property type="entry name" value="ZINC FINGER PHD-TYPE DOMAIN-CONTAINING PROTEIN"/>
    <property type="match status" value="1"/>
</dbReference>
<dbReference type="InterPro" id="IPR004875">
    <property type="entry name" value="DDE_SF_endonuclease_dom"/>
</dbReference>
<comment type="caution">
    <text evidence="2">The sequence shown here is derived from an EMBL/GenBank/DDBJ whole genome shotgun (WGS) entry which is preliminary data.</text>
</comment>
<keyword evidence="3" id="KW-1185">Reference proteome</keyword>
<evidence type="ECO:0000259" key="1">
    <source>
        <dbReference type="Pfam" id="PF03184"/>
    </source>
</evidence>
<proteinExistence type="predicted"/>
<dbReference type="InterPro" id="IPR013083">
    <property type="entry name" value="Znf_RING/FYVE/PHD"/>
</dbReference>
<dbReference type="InterPro" id="IPR050863">
    <property type="entry name" value="CenT-Element_Derived"/>
</dbReference>
<gene>
    <name evidence="2" type="ORF">MEUPH1_LOCUS28837</name>
</gene>
<reference evidence="2 3" key="1">
    <citation type="submission" date="2023-01" db="EMBL/GenBank/DDBJ databases">
        <authorList>
            <person name="Whitehead M."/>
        </authorList>
    </citation>
    <scope>NUCLEOTIDE SEQUENCE [LARGE SCALE GENOMIC DNA]</scope>
</reference>
<dbReference type="Proteomes" id="UP001160148">
    <property type="component" value="Unassembled WGS sequence"/>
</dbReference>
<dbReference type="Gene3D" id="3.30.40.10">
    <property type="entry name" value="Zinc/RING finger domain, C3HC4 (zinc finger)"/>
    <property type="match status" value="1"/>
</dbReference>
<dbReference type="InterPro" id="IPR036397">
    <property type="entry name" value="RNaseH_sf"/>
</dbReference>
<dbReference type="GO" id="GO:0003677">
    <property type="term" value="F:DNA binding"/>
    <property type="evidence" value="ECO:0007669"/>
    <property type="project" value="TreeGrafter"/>
</dbReference>
<dbReference type="SUPFAM" id="SSF57903">
    <property type="entry name" value="FYVE/PHD zinc finger"/>
    <property type="match status" value="1"/>
</dbReference>
<evidence type="ECO:0000313" key="2">
    <source>
        <dbReference type="EMBL" id="CAI6375319.1"/>
    </source>
</evidence>
<sequence length="594" mass="67266">MPRTREKTSNRGNDPDLMRRAADMCINEGKSERSVGENLGICHVSLNRYIKKVRATEFGGSPPKCGYRPHTRIFDVDQEIMLATYLKNCADMYFGLSTKDVRKLAFEFAKKMNLKMPAYWTENEFAGIDWFLNFIKRNPTLSIRQPEATSLSRSMNFNPINVNIFMDKYESVITKHKFEAFQIFNLDETGITTVQNPCKIVAQKGKKQIGAITSAERGTLVTMCLAVSAVGNAIPPMFIFPRVNFKDHFIRGGPPGCIGTSNKSGWMQGEEFLKFITHFTNHVRPTIEKKVLILLDNHESHLYLPVIDFCRANGIVLLSFPPHCSHKLQPLDRSVFGPFKKCINQEMDSWLKSNPGKRFTIYDLPAVTTNAILNAATPRNITSGFAVSGVWPFNRNAFSIDEFAPAVVTDIMLHTTENNNETQSINTEIPSINTITQTPSINVEIAEQRLSDKISPEMVRPYPKVQIHQKIGKKGGRKKGKTAILTDTPEKNELENKAKKKNENIKRKLFNTDKKSKKVKATAIKKQKNKNKTLVIDSDDDEDAFCTICSELYSDSKSGEPWIQCVRCKLWSHEACTPQNYTAYYICDNCEADN</sequence>
<dbReference type="InterPro" id="IPR011011">
    <property type="entry name" value="Znf_FYVE_PHD"/>
</dbReference>
<dbReference type="GO" id="GO:0005634">
    <property type="term" value="C:nucleus"/>
    <property type="evidence" value="ECO:0007669"/>
    <property type="project" value="TreeGrafter"/>
</dbReference>
<dbReference type="AlphaFoldDB" id="A0AAV0Y343"/>
<accession>A0AAV0Y343</accession>
<evidence type="ECO:0000313" key="3">
    <source>
        <dbReference type="Proteomes" id="UP001160148"/>
    </source>
</evidence>
<organism evidence="2 3">
    <name type="scientific">Macrosiphum euphorbiae</name>
    <name type="common">potato aphid</name>
    <dbReference type="NCBI Taxonomy" id="13131"/>
    <lineage>
        <taxon>Eukaryota</taxon>
        <taxon>Metazoa</taxon>
        <taxon>Ecdysozoa</taxon>
        <taxon>Arthropoda</taxon>
        <taxon>Hexapoda</taxon>
        <taxon>Insecta</taxon>
        <taxon>Pterygota</taxon>
        <taxon>Neoptera</taxon>
        <taxon>Paraneoptera</taxon>
        <taxon>Hemiptera</taxon>
        <taxon>Sternorrhyncha</taxon>
        <taxon>Aphidomorpha</taxon>
        <taxon>Aphidoidea</taxon>
        <taxon>Aphididae</taxon>
        <taxon>Macrosiphini</taxon>
        <taxon>Macrosiphum</taxon>
    </lineage>
</organism>
<dbReference type="PANTHER" id="PTHR19303">
    <property type="entry name" value="TRANSPOSON"/>
    <property type="match status" value="1"/>
</dbReference>
<protein>
    <recommendedName>
        <fullName evidence="1">DDE-1 domain-containing protein</fullName>
    </recommendedName>
</protein>
<dbReference type="Pfam" id="PF03184">
    <property type="entry name" value="DDE_1"/>
    <property type="match status" value="1"/>
</dbReference>
<dbReference type="EMBL" id="CARXXK010001306">
    <property type="protein sequence ID" value="CAI6375319.1"/>
    <property type="molecule type" value="Genomic_DNA"/>
</dbReference>
<dbReference type="Gene3D" id="3.30.420.10">
    <property type="entry name" value="Ribonuclease H-like superfamily/Ribonuclease H"/>
    <property type="match status" value="1"/>
</dbReference>